<dbReference type="Proteomes" id="UP000054279">
    <property type="component" value="Unassembled WGS sequence"/>
</dbReference>
<evidence type="ECO:0000313" key="2">
    <source>
        <dbReference type="Proteomes" id="UP000054279"/>
    </source>
</evidence>
<organism evidence="1 2">
    <name type="scientific">Sphaerobolus stellatus (strain SS14)</name>
    <dbReference type="NCBI Taxonomy" id="990650"/>
    <lineage>
        <taxon>Eukaryota</taxon>
        <taxon>Fungi</taxon>
        <taxon>Dikarya</taxon>
        <taxon>Basidiomycota</taxon>
        <taxon>Agaricomycotina</taxon>
        <taxon>Agaricomycetes</taxon>
        <taxon>Phallomycetidae</taxon>
        <taxon>Geastrales</taxon>
        <taxon>Sphaerobolaceae</taxon>
        <taxon>Sphaerobolus</taxon>
    </lineage>
</organism>
<name>A0A0C9V508_SPHS4</name>
<dbReference type="AlphaFoldDB" id="A0A0C9V508"/>
<accession>A0A0C9V508</accession>
<proteinExistence type="predicted"/>
<reference evidence="1 2" key="1">
    <citation type="submission" date="2014-06" db="EMBL/GenBank/DDBJ databases">
        <title>Evolutionary Origins and Diversification of the Mycorrhizal Mutualists.</title>
        <authorList>
            <consortium name="DOE Joint Genome Institute"/>
            <consortium name="Mycorrhizal Genomics Consortium"/>
            <person name="Kohler A."/>
            <person name="Kuo A."/>
            <person name="Nagy L.G."/>
            <person name="Floudas D."/>
            <person name="Copeland A."/>
            <person name="Barry K.W."/>
            <person name="Cichocki N."/>
            <person name="Veneault-Fourrey C."/>
            <person name="LaButti K."/>
            <person name="Lindquist E.A."/>
            <person name="Lipzen A."/>
            <person name="Lundell T."/>
            <person name="Morin E."/>
            <person name="Murat C."/>
            <person name="Riley R."/>
            <person name="Ohm R."/>
            <person name="Sun H."/>
            <person name="Tunlid A."/>
            <person name="Henrissat B."/>
            <person name="Grigoriev I.V."/>
            <person name="Hibbett D.S."/>
            <person name="Martin F."/>
        </authorList>
    </citation>
    <scope>NUCLEOTIDE SEQUENCE [LARGE SCALE GENOMIC DNA]</scope>
    <source>
        <strain evidence="1 2">SS14</strain>
    </source>
</reference>
<dbReference type="EMBL" id="KN837226">
    <property type="protein sequence ID" value="KIJ32521.1"/>
    <property type="molecule type" value="Genomic_DNA"/>
</dbReference>
<dbReference type="OrthoDB" id="1933717at2759"/>
<sequence>MLQNPSLGSARNIAEFGRLDLPFNNTGIAVIGTLIEDLPIEKYQAVLNIDIGSTLTTMAKPISVGAMQADGVVRPEATMDVKYAADAVLHIAGLPNTVQVLEMNIMCVS</sequence>
<gene>
    <name evidence="1" type="ORF">M422DRAFT_265693</name>
</gene>
<protein>
    <submittedName>
        <fullName evidence="1">Uncharacterized protein</fullName>
    </submittedName>
</protein>
<evidence type="ECO:0000313" key="1">
    <source>
        <dbReference type="EMBL" id="KIJ32521.1"/>
    </source>
</evidence>
<dbReference type="HOGENOM" id="CLU_2185605_0_0_1"/>
<keyword evidence="2" id="KW-1185">Reference proteome</keyword>